<protein>
    <submittedName>
        <fullName evidence="2">Uncharacterized protein</fullName>
    </submittedName>
</protein>
<sequence length="92" mass="10446">MKNINRIALVGGTVFTIFDMICAIFAAFALRPFLTFWSYIAHVEFSGVQAESSVTFGSFVGGAVFFFIVGYVVTWIFVWLHQKFCCEEKQLK</sequence>
<name>A0A1G2EFM7_9BACT</name>
<gene>
    <name evidence="2" type="ORF">A2896_00585</name>
</gene>
<feature type="transmembrane region" description="Helical" evidence="1">
    <location>
        <begin position="7"/>
        <end position="34"/>
    </location>
</feature>
<keyword evidence="1" id="KW-0472">Membrane</keyword>
<dbReference type="Proteomes" id="UP000178647">
    <property type="component" value="Unassembled WGS sequence"/>
</dbReference>
<feature type="transmembrane region" description="Helical" evidence="1">
    <location>
        <begin position="54"/>
        <end position="80"/>
    </location>
</feature>
<dbReference type="Pfam" id="PF18926">
    <property type="entry name" value="DUF5676"/>
    <property type="match status" value="1"/>
</dbReference>
<dbReference type="InterPro" id="IPR044020">
    <property type="entry name" value="DUF5676"/>
</dbReference>
<comment type="caution">
    <text evidence="2">The sequence shown here is derived from an EMBL/GenBank/DDBJ whole genome shotgun (WGS) entry which is preliminary data.</text>
</comment>
<organism evidence="2 3">
    <name type="scientific">Candidatus Nealsonbacteria bacterium RIFCSPLOWO2_01_FULL_43_32</name>
    <dbReference type="NCBI Taxonomy" id="1801672"/>
    <lineage>
        <taxon>Bacteria</taxon>
        <taxon>Candidatus Nealsoniibacteriota</taxon>
    </lineage>
</organism>
<dbReference type="STRING" id="1801672.A2896_00585"/>
<dbReference type="AlphaFoldDB" id="A0A1G2EFM7"/>
<keyword evidence="1" id="KW-1133">Transmembrane helix</keyword>
<evidence type="ECO:0000313" key="3">
    <source>
        <dbReference type="Proteomes" id="UP000178647"/>
    </source>
</evidence>
<proteinExistence type="predicted"/>
<evidence type="ECO:0000256" key="1">
    <source>
        <dbReference type="SAM" id="Phobius"/>
    </source>
</evidence>
<evidence type="ECO:0000313" key="2">
    <source>
        <dbReference type="EMBL" id="OGZ24595.1"/>
    </source>
</evidence>
<reference evidence="2 3" key="1">
    <citation type="journal article" date="2016" name="Nat. Commun.">
        <title>Thousands of microbial genomes shed light on interconnected biogeochemical processes in an aquifer system.</title>
        <authorList>
            <person name="Anantharaman K."/>
            <person name="Brown C.T."/>
            <person name="Hug L.A."/>
            <person name="Sharon I."/>
            <person name="Castelle C.J."/>
            <person name="Probst A.J."/>
            <person name="Thomas B.C."/>
            <person name="Singh A."/>
            <person name="Wilkins M.J."/>
            <person name="Karaoz U."/>
            <person name="Brodie E.L."/>
            <person name="Williams K.H."/>
            <person name="Hubbard S.S."/>
            <person name="Banfield J.F."/>
        </authorList>
    </citation>
    <scope>NUCLEOTIDE SEQUENCE [LARGE SCALE GENOMIC DNA]</scope>
</reference>
<dbReference type="EMBL" id="MHMH01000008">
    <property type="protein sequence ID" value="OGZ24595.1"/>
    <property type="molecule type" value="Genomic_DNA"/>
</dbReference>
<accession>A0A1G2EFM7</accession>
<keyword evidence="1" id="KW-0812">Transmembrane</keyword>